<dbReference type="OrthoDB" id="2476221at2759"/>
<feature type="region of interest" description="Disordered" evidence="1">
    <location>
        <begin position="59"/>
        <end position="82"/>
    </location>
</feature>
<proteinExistence type="predicted"/>
<reference evidence="2" key="1">
    <citation type="submission" date="2021-06" db="EMBL/GenBank/DDBJ databases">
        <authorList>
            <person name="Kallberg Y."/>
            <person name="Tangrot J."/>
            <person name="Rosling A."/>
        </authorList>
    </citation>
    <scope>NUCLEOTIDE SEQUENCE</scope>
    <source>
        <strain evidence="2">IN212</strain>
    </source>
</reference>
<evidence type="ECO:0000256" key="1">
    <source>
        <dbReference type="SAM" id="MobiDB-lite"/>
    </source>
</evidence>
<organism evidence="2 3">
    <name type="scientific">Racocetra fulgida</name>
    <dbReference type="NCBI Taxonomy" id="60492"/>
    <lineage>
        <taxon>Eukaryota</taxon>
        <taxon>Fungi</taxon>
        <taxon>Fungi incertae sedis</taxon>
        <taxon>Mucoromycota</taxon>
        <taxon>Glomeromycotina</taxon>
        <taxon>Glomeromycetes</taxon>
        <taxon>Diversisporales</taxon>
        <taxon>Gigasporaceae</taxon>
        <taxon>Racocetra</taxon>
    </lineage>
</organism>
<evidence type="ECO:0000313" key="2">
    <source>
        <dbReference type="EMBL" id="CAG8513085.1"/>
    </source>
</evidence>
<keyword evidence="3" id="KW-1185">Reference proteome</keyword>
<dbReference type="Proteomes" id="UP000789396">
    <property type="component" value="Unassembled WGS sequence"/>
</dbReference>
<name>A0A9N9F6R6_9GLOM</name>
<accession>A0A9N9F6R6</accession>
<protein>
    <submittedName>
        <fullName evidence="2">19921_t:CDS:1</fullName>
    </submittedName>
</protein>
<gene>
    <name evidence="2" type="ORF">RFULGI_LOCUS2991</name>
</gene>
<feature type="non-terminal residue" evidence="2">
    <location>
        <position position="1"/>
    </location>
</feature>
<comment type="caution">
    <text evidence="2">The sequence shown here is derived from an EMBL/GenBank/DDBJ whole genome shotgun (WGS) entry which is preliminary data.</text>
</comment>
<feature type="compositionally biased region" description="Polar residues" evidence="1">
    <location>
        <begin position="59"/>
        <end position="73"/>
    </location>
</feature>
<dbReference type="EMBL" id="CAJVPZ010002446">
    <property type="protein sequence ID" value="CAG8513085.1"/>
    <property type="molecule type" value="Genomic_DNA"/>
</dbReference>
<evidence type="ECO:0000313" key="3">
    <source>
        <dbReference type="Proteomes" id="UP000789396"/>
    </source>
</evidence>
<dbReference type="AlphaFoldDB" id="A0A9N9F6R6"/>
<sequence length="82" mass="9581">MNISRDHSIIEESTNCDIELQSYSWNKKEKWHETFQDYKSHDNLSQADTISEGLTQESTNSLFEESSQESCSYTLIEDSDHE</sequence>